<feature type="transmembrane region" description="Helical" evidence="1">
    <location>
        <begin position="12"/>
        <end position="32"/>
    </location>
</feature>
<dbReference type="EMBL" id="VTWS01000002">
    <property type="protein sequence ID" value="KAA9355159.1"/>
    <property type="molecule type" value="Genomic_DNA"/>
</dbReference>
<evidence type="ECO:0000256" key="1">
    <source>
        <dbReference type="SAM" id="Phobius"/>
    </source>
</evidence>
<gene>
    <name evidence="2" type="ORF">F0P93_11320</name>
</gene>
<proteinExistence type="predicted"/>
<organism evidence="2 3">
    <name type="scientific">Larkinella humicola</name>
    <dbReference type="NCBI Taxonomy" id="2607654"/>
    <lineage>
        <taxon>Bacteria</taxon>
        <taxon>Pseudomonadati</taxon>
        <taxon>Bacteroidota</taxon>
        <taxon>Cytophagia</taxon>
        <taxon>Cytophagales</taxon>
        <taxon>Spirosomataceae</taxon>
        <taxon>Larkinella</taxon>
    </lineage>
</organism>
<keyword evidence="3" id="KW-1185">Reference proteome</keyword>
<evidence type="ECO:0000313" key="3">
    <source>
        <dbReference type="Proteomes" id="UP000326344"/>
    </source>
</evidence>
<sequence length="66" mass="6550">MKNLSITELATLQGGGFAAGYCAGIAGVDMLIASAPLAGVALSMSGWGVAWLVGSNVGCAIYAMNR</sequence>
<dbReference type="RefSeq" id="WP_150876441.1">
    <property type="nucleotide sequence ID" value="NZ_VTWS01000002.1"/>
</dbReference>
<keyword evidence="1" id="KW-1133">Transmembrane helix</keyword>
<feature type="transmembrane region" description="Helical" evidence="1">
    <location>
        <begin position="44"/>
        <end position="64"/>
    </location>
</feature>
<protein>
    <submittedName>
        <fullName evidence="2">Uncharacterized protein</fullName>
    </submittedName>
</protein>
<evidence type="ECO:0000313" key="2">
    <source>
        <dbReference type="EMBL" id="KAA9355159.1"/>
    </source>
</evidence>
<name>A0A5N1JHH1_9BACT</name>
<comment type="caution">
    <text evidence="2">The sequence shown here is derived from an EMBL/GenBank/DDBJ whole genome shotgun (WGS) entry which is preliminary data.</text>
</comment>
<keyword evidence="1" id="KW-0472">Membrane</keyword>
<reference evidence="2 3" key="1">
    <citation type="submission" date="2019-09" db="EMBL/GenBank/DDBJ databases">
        <title>Genome Sequence of Larkinella sp MA1.</title>
        <authorList>
            <person name="Srinivasan S."/>
        </authorList>
    </citation>
    <scope>NUCLEOTIDE SEQUENCE [LARGE SCALE GENOMIC DNA]</scope>
    <source>
        <strain evidence="2 3">MA1</strain>
    </source>
</reference>
<dbReference type="AlphaFoldDB" id="A0A5N1JHH1"/>
<keyword evidence="1" id="KW-0812">Transmembrane</keyword>
<dbReference type="Proteomes" id="UP000326344">
    <property type="component" value="Unassembled WGS sequence"/>
</dbReference>
<accession>A0A5N1JHH1</accession>